<gene>
    <name evidence="3" type="ORF">FCC1311_095992</name>
</gene>
<feature type="signal peptide" evidence="2">
    <location>
        <begin position="1"/>
        <end position="23"/>
    </location>
</feature>
<protein>
    <submittedName>
        <fullName evidence="3">Uncharacterized protein</fullName>
    </submittedName>
</protein>
<proteinExistence type="predicted"/>
<comment type="caution">
    <text evidence="3">The sequence shown here is derived from an EMBL/GenBank/DDBJ whole genome shotgun (WGS) entry which is preliminary data.</text>
</comment>
<accession>A0A2R5GR65</accession>
<feature type="transmembrane region" description="Helical" evidence="1">
    <location>
        <begin position="82"/>
        <end position="98"/>
    </location>
</feature>
<evidence type="ECO:0000313" key="4">
    <source>
        <dbReference type="Proteomes" id="UP000241890"/>
    </source>
</evidence>
<feature type="transmembrane region" description="Helical" evidence="1">
    <location>
        <begin position="276"/>
        <end position="299"/>
    </location>
</feature>
<keyword evidence="1" id="KW-1133">Transmembrane helix</keyword>
<keyword evidence="2" id="KW-0732">Signal</keyword>
<evidence type="ECO:0000256" key="1">
    <source>
        <dbReference type="SAM" id="Phobius"/>
    </source>
</evidence>
<feature type="chain" id="PRO_5015315714" evidence="2">
    <location>
        <begin position="24"/>
        <end position="310"/>
    </location>
</feature>
<keyword evidence="1" id="KW-0472">Membrane</keyword>
<dbReference type="AlphaFoldDB" id="A0A2R5GR65"/>
<feature type="transmembrane region" description="Helical" evidence="1">
    <location>
        <begin position="154"/>
        <end position="175"/>
    </location>
</feature>
<organism evidence="3 4">
    <name type="scientific">Hondaea fermentalgiana</name>
    <dbReference type="NCBI Taxonomy" id="2315210"/>
    <lineage>
        <taxon>Eukaryota</taxon>
        <taxon>Sar</taxon>
        <taxon>Stramenopiles</taxon>
        <taxon>Bigyra</taxon>
        <taxon>Labyrinthulomycetes</taxon>
        <taxon>Thraustochytrida</taxon>
        <taxon>Thraustochytriidae</taxon>
        <taxon>Hondaea</taxon>
    </lineage>
</organism>
<evidence type="ECO:0000256" key="2">
    <source>
        <dbReference type="SAM" id="SignalP"/>
    </source>
</evidence>
<dbReference type="Proteomes" id="UP000241890">
    <property type="component" value="Unassembled WGS sequence"/>
</dbReference>
<sequence length="310" mass="32671">MGCKSAVSKLVFFLLVALKLGHGLVQLVGYDVVHEEMVGAKTLDYLAQDAKGESFVEFVVRSAGLAEAIFAISLFALGPTKLAFMAMLVPNTALALVLDRDSSLMRASGALTAKHAEGLDIGAKVGMAVLAANFLGLLFAGSKQEGLRRSTSSFAIFVLQALVAIETAVTFFALMGTETYFDQMARGIDLDAEGFEVAKVVTPLGLVFVRLLHTTCNIHMLGAGTLLHTLKPTHVALALMFLLQLSICAVDFYVYAGLKRVASASDAAASALQDMLQTGMVFHGVCAVLALVAALVALLSDPAPSKSKKE</sequence>
<evidence type="ECO:0000313" key="3">
    <source>
        <dbReference type="EMBL" id="GBG33376.1"/>
    </source>
</evidence>
<reference evidence="3 4" key="1">
    <citation type="submission" date="2017-12" db="EMBL/GenBank/DDBJ databases">
        <title>Sequencing, de novo assembly and annotation of complete genome of a new Thraustochytrid species, strain FCC1311.</title>
        <authorList>
            <person name="Sedici K."/>
            <person name="Godart F."/>
            <person name="Aiese Cigliano R."/>
            <person name="Sanseverino W."/>
            <person name="Barakat M."/>
            <person name="Ortet P."/>
            <person name="Marechal E."/>
            <person name="Cagnac O."/>
            <person name="Amato A."/>
        </authorList>
    </citation>
    <scope>NUCLEOTIDE SEQUENCE [LARGE SCALE GENOMIC DNA]</scope>
</reference>
<dbReference type="InParanoid" id="A0A2R5GR65"/>
<name>A0A2R5GR65_9STRA</name>
<keyword evidence="4" id="KW-1185">Reference proteome</keyword>
<feature type="transmembrane region" description="Helical" evidence="1">
    <location>
        <begin position="58"/>
        <end position="77"/>
    </location>
</feature>
<feature type="transmembrane region" description="Helical" evidence="1">
    <location>
        <begin position="234"/>
        <end position="256"/>
    </location>
</feature>
<dbReference type="EMBL" id="BEYU01000154">
    <property type="protein sequence ID" value="GBG33376.1"/>
    <property type="molecule type" value="Genomic_DNA"/>
</dbReference>
<keyword evidence="1" id="KW-0812">Transmembrane</keyword>
<feature type="transmembrane region" description="Helical" evidence="1">
    <location>
        <begin position="121"/>
        <end position="142"/>
    </location>
</feature>